<feature type="domain" description="SAC" evidence="1">
    <location>
        <begin position="132"/>
        <end position="382"/>
    </location>
</feature>
<evidence type="ECO:0000313" key="3">
    <source>
        <dbReference type="EMBL" id="CAL0328279.1"/>
    </source>
</evidence>
<dbReference type="GO" id="GO:0046856">
    <property type="term" value="P:phosphatidylinositol dephosphorylation"/>
    <property type="evidence" value="ECO:0007669"/>
    <property type="project" value="TreeGrafter"/>
</dbReference>
<feature type="domain" description="DOG1" evidence="2">
    <location>
        <begin position="414"/>
        <end position="624"/>
    </location>
</feature>
<accession>A0AAV1Y2R8</accession>
<name>A0AAV1Y2R8_LUPLU</name>
<dbReference type="PROSITE" id="PS50275">
    <property type="entry name" value="SAC"/>
    <property type="match status" value="1"/>
</dbReference>
<protein>
    <recommendedName>
        <fullName evidence="5">SAC domain-containing protein</fullName>
    </recommendedName>
</protein>
<gene>
    <name evidence="3" type="ORF">LLUT_LOCUS29339</name>
</gene>
<dbReference type="GO" id="GO:0005783">
    <property type="term" value="C:endoplasmic reticulum"/>
    <property type="evidence" value="ECO:0007669"/>
    <property type="project" value="TreeGrafter"/>
</dbReference>
<dbReference type="Proteomes" id="UP001497480">
    <property type="component" value="Unassembled WGS sequence"/>
</dbReference>
<keyword evidence="4" id="KW-1185">Reference proteome</keyword>
<dbReference type="AlphaFoldDB" id="A0AAV1Y2R8"/>
<reference evidence="3 4" key="1">
    <citation type="submission" date="2024-03" db="EMBL/GenBank/DDBJ databases">
        <authorList>
            <person name="Martinez-Hernandez J."/>
        </authorList>
    </citation>
    <scope>NUCLEOTIDE SEQUENCE [LARGE SCALE GENOMIC DNA]</scope>
</reference>
<dbReference type="InterPro" id="IPR002013">
    <property type="entry name" value="SAC_dom"/>
</dbReference>
<organism evidence="3 4">
    <name type="scientific">Lupinus luteus</name>
    <name type="common">European yellow lupine</name>
    <dbReference type="NCBI Taxonomy" id="3873"/>
    <lineage>
        <taxon>Eukaryota</taxon>
        <taxon>Viridiplantae</taxon>
        <taxon>Streptophyta</taxon>
        <taxon>Embryophyta</taxon>
        <taxon>Tracheophyta</taxon>
        <taxon>Spermatophyta</taxon>
        <taxon>Magnoliopsida</taxon>
        <taxon>eudicotyledons</taxon>
        <taxon>Gunneridae</taxon>
        <taxon>Pentapetalae</taxon>
        <taxon>rosids</taxon>
        <taxon>fabids</taxon>
        <taxon>Fabales</taxon>
        <taxon>Fabaceae</taxon>
        <taxon>Papilionoideae</taxon>
        <taxon>50 kb inversion clade</taxon>
        <taxon>genistoids sensu lato</taxon>
        <taxon>core genistoids</taxon>
        <taxon>Genisteae</taxon>
        <taxon>Lupinus</taxon>
    </lineage>
</organism>
<dbReference type="Pfam" id="PF14144">
    <property type="entry name" value="DOG1"/>
    <property type="match status" value="1"/>
</dbReference>
<proteinExistence type="predicted"/>
<dbReference type="PROSITE" id="PS51806">
    <property type="entry name" value="DOG1"/>
    <property type="match status" value="1"/>
</dbReference>
<evidence type="ECO:0000259" key="2">
    <source>
        <dbReference type="PROSITE" id="PS51806"/>
    </source>
</evidence>
<dbReference type="GO" id="GO:0043565">
    <property type="term" value="F:sequence-specific DNA binding"/>
    <property type="evidence" value="ECO:0007669"/>
    <property type="project" value="InterPro"/>
</dbReference>
<dbReference type="Pfam" id="PF02383">
    <property type="entry name" value="Syja_N"/>
    <property type="match status" value="1"/>
</dbReference>
<evidence type="ECO:0000259" key="1">
    <source>
        <dbReference type="PROSITE" id="PS50275"/>
    </source>
</evidence>
<dbReference type="GO" id="GO:0006351">
    <property type="term" value="P:DNA-templated transcription"/>
    <property type="evidence" value="ECO:0007669"/>
    <property type="project" value="InterPro"/>
</dbReference>
<dbReference type="PANTHER" id="PTHR45662">
    <property type="entry name" value="PHOSPHATIDYLINOSITIDE PHOSPHATASE SAC1"/>
    <property type="match status" value="1"/>
</dbReference>
<dbReference type="PANTHER" id="PTHR45662:SF10">
    <property type="entry name" value="PHOSPHOINOSITIDE PHOSPHATASE SAC8"/>
    <property type="match status" value="1"/>
</dbReference>
<dbReference type="EMBL" id="CAXHTB010000021">
    <property type="protein sequence ID" value="CAL0328279.1"/>
    <property type="molecule type" value="Genomic_DNA"/>
</dbReference>
<sequence>MDIEPSSDSPERFKLYDELELLEFQDKFVIKSHQSSNQGFWINRSDGNINLLDGDTNLESPSKTSTIYGVVGTIRLVVGTYAIVITSRKEVGTFLGFPVYHLTSMRVLACNEALRFATGQEKKDEAYFTTLLKAVESMPGLYYSYETDVTLSLQIRSKLVGGWMRKPIWKQADPRFVWNRHLLEELIECKLDRFIIPLLQGSFQKTELKVKDTLSTVTLISRRCTRRLGTRMWRRGANLDGDTANFIETEQLLEIEDFRSSFLQVRGSIPILWEQIVDLSYKPHLRVISHEQTPNIVTRHFNDLKQRYGEIMAVDLTDKHGEEGQLSAAYAAEMRNQQNVRYGLSRYFLIDSNGTVLEEQKGIVRENCIDSLDRTNVTQDALDLISGHYNISRNNPSLQQNNFEPFSMTDSNVVSSFEAFFHGWLMRQRSHLDELLSAQQQLQDGDRIRELINRVLCHYGQYYEEKSKVAQNNIILVFSPPWFSSLERMFLWVGGFKPGMAFEVVNKALEDGLSEEQKHRLSQIQQETKLKERELNDELAKVHESVAAPPLVEMARSHGKMCLGVPSTLKVALENLVVRADGLRRNTALKVVQVLKPAQAVTFFAAVAELQLRVRAWGLEKDGLSGG</sequence>
<comment type="caution">
    <text evidence="3">The sequence shown here is derived from an EMBL/GenBank/DDBJ whole genome shotgun (WGS) entry which is preliminary data.</text>
</comment>
<dbReference type="InterPro" id="IPR025422">
    <property type="entry name" value="TGA_domain"/>
</dbReference>
<dbReference type="GO" id="GO:0043812">
    <property type="term" value="F:phosphatidylinositol-4-phosphate phosphatase activity"/>
    <property type="evidence" value="ECO:0007669"/>
    <property type="project" value="TreeGrafter"/>
</dbReference>
<evidence type="ECO:0000313" key="4">
    <source>
        <dbReference type="Proteomes" id="UP001497480"/>
    </source>
</evidence>
<evidence type="ECO:0008006" key="5">
    <source>
        <dbReference type="Google" id="ProtNLM"/>
    </source>
</evidence>